<dbReference type="Pfam" id="PF14541">
    <property type="entry name" value="TAXi_C"/>
    <property type="match status" value="1"/>
</dbReference>
<comment type="similarity">
    <text evidence="1">Belongs to the peptidase A1 family.</text>
</comment>
<dbReference type="InterPro" id="IPR021109">
    <property type="entry name" value="Peptidase_aspartic_dom_sf"/>
</dbReference>
<dbReference type="InterPro" id="IPR032861">
    <property type="entry name" value="TAXi_N"/>
</dbReference>
<dbReference type="Pfam" id="PF14543">
    <property type="entry name" value="TAXi_N"/>
    <property type="match status" value="1"/>
</dbReference>
<feature type="compositionally biased region" description="Low complexity" evidence="4">
    <location>
        <begin position="27"/>
        <end position="40"/>
    </location>
</feature>
<dbReference type="PANTHER" id="PTHR47967:SF128">
    <property type="entry name" value="ASPARTIC PROTEINASE CDR1-LIKE"/>
    <property type="match status" value="1"/>
</dbReference>
<evidence type="ECO:0000313" key="8">
    <source>
        <dbReference type="Proteomes" id="UP000428333"/>
    </source>
</evidence>
<evidence type="ECO:0000313" key="7">
    <source>
        <dbReference type="EMBL" id="KAE9449375.1"/>
    </source>
</evidence>
<evidence type="ECO:0000256" key="1">
    <source>
        <dbReference type="ARBA" id="ARBA00007447"/>
    </source>
</evidence>
<feature type="non-terminal residue" evidence="7">
    <location>
        <position position="1"/>
    </location>
</feature>
<feature type="region of interest" description="Disordered" evidence="4">
    <location>
        <begin position="1"/>
        <end position="43"/>
    </location>
</feature>
<keyword evidence="3" id="KW-0378">Hydrolase</keyword>
<accession>A0A6A4KUP8</accession>
<reference evidence="7 8" key="1">
    <citation type="journal article" date="2019" name="Genome Biol. Evol.">
        <title>The Rhododendron genome and chromosomal organization provide insight into shared whole-genome duplications across the heath family (Ericaceae).</title>
        <authorList>
            <person name="Soza V.L."/>
            <person name="Lindsley D."/>
            <person name="Waalkes A."/>
            <person name="Ramage E."/>
            <person name="Patwardhan R.P."/>
            <person name="Burton J.N."/>
            <person name="Adey A."/>
            <person name="Kumar A."/>
            <person name="Qiu R."/>
            <person name="Shendure J."/>
            <person name="Hall B."/>
        </authorList>
    </citation>
    <scope>NUCLEOTIDE SEQUENCE [LARGE SCALE GENOMIC DNA]</scope>
    <source>
        <strain evidence="7">RSF 1966-606</strain>
    </source>
</reference>
<feature type="compositionally biased region" description="Basic and acidic residues" evidence="4">
    <location>
        <begin position="16"/>
        <end position="26"/>
    </location>
</feature>
<dbReference type="InterPro" id="IPR032799">
    <property type="entry name" value="TAXi_C"/>
</dbReference>
<dbReference type="Proteomes" id="UP000428333">
    <property type="component" value="Linkage Group LG11"/>
</dbReference>
<evidence type="ECO:0008006" key="9">
    <source>
        <dbReference type="Google" id="ProtNLM"/>
    </source>
</evidence>
<evidence type="ECO:0000259" key="6">
    <source>
        <dbReference type="Pfam" id="PF14543"/>
    </source>
</evidence>
<comment type="caution">
    <text evidence="7">The sequence shown here is derived from an EMBL/GenBank/DDBJ whole genome shotgun (WGS) entry which is preliminary data.</text>
</comment>
<keyword evidence="8" id="KW-1185">Reference proteome</keyword>
<feature type="domain" description="Xylanase inhibitor N-terminal" evidence="6">
    <location>
        <begin position="146"/>
        <end position="272"/>
    </location>
</feature>
<protein>
    <recommendedName>
        <fullName evidence="9">Peptidase A1 domain-containing protein</fullName>
    </recommendedName>
</protein>
<gene>
    <name evidence="7" type="ORF">C3L33_18720</name>
</gene>
<dbReference type="OrthoDB" id="2747330at2759"/>
<evidence type="ECO:0000256" key="3">
    <source>
        <dbReference type="ARBA" id="ARBA00022801"/>
    </source>
</evidence>
<sequence length="414" mass="46356">MENREAQKQRRRTKNERKQQRRREEYSLAAAASDSGDGLLQSKARSESKLTDIQLKSVTQGFLGIPPSSSSPISQSSSLLKKNGSLAVCLVHRSSPESPFYDSNATREDLIREGLNISLARSRYYGQGVIYQTNILYAITLISHDFVMKYTIRMPPFETVGILDTRSIPTWMQYLPCLQCRRDQINDPMFDPGSSTTFMNVPCDAILCTEISSTYFIGGTCNYHVEYLNGKTSDGVIAMDVLGVEALVSGAASFPNPAIFDCGFNNCDLAEGLVSGYPTLLVPNEFGSYYLILEGISVDGEMLNIPSEDYNLKNDETEEIMCYWDEEEPTNVDGFKLCFEDMTPALEIVFNFKDYNLSLSTDNAWVKACEPHYCLAMSRSHSNLYVLGMHQQRNLEVGYYLDLQVVSFSSPSAV</sequence>
<organism evidence="7 8">
    <name type="scientific">Rhododendron williamsianum</name>
    <dbReference type="NCBI Taxonomy" id="262921"/>
    <lineage>
        <taxon>Eukaryota</taxon>
        <taxon>Viridiplantae</taxon>
        <taxon>Streptophyta</taxon>
        <taxon>Embryophyta</taxon>
        <taxon>Tracheophyta</taxon>
        <taxon>Spermatophyta</taxon>
        <taxon>Magnoliopsida</taxon>
        <taxon>eudicotyledons</taxon>
        <taxon>Gunneridae</taxon>
        <taxon>Pentapetalae</taxon>
        <taxon>asterids</taxon>
        <taxon>Ericales</taxon>
        <taxon>Ericaceae</taxon>
        <taxon>Ericoideae</taxon>
        <taxon>Rhodoreae</taxon>
        <taxon>Rhododendron</taxon>
    </lineage>
</organism>
<dbReference type="PANTHER" id="PTHR47967">
    <property type="entry name" value="OS07G0603500 PROTEIN-RELATED"/>
    <property type="match status" value="1"/>
</dbReference>
<dbReference type="Gene3D" id="2.40.70.10">
    <property type="entry name" value="Acid Proteases"/>
    <property type="match status" value="2"/>
</dbReference>
<dbReference type="SUPFAM" id="SSF50630">
    <property type="entry name" value="Acid proteases"/>
    <property type="match status" value="1"/>
</dbReference>
<dbReference type="GO" id="GO:0005576">
    <property type="term" value="C:extracellular region"/>
    <property type="evidence" value="ECO:0007669"/>
    <property type="project" value="TreeGrafter"/>
</dbReference>
<name>A0A6A4KUP8_9ERIC</name>
<feature type="domain" description="Xylanase inhibitor C-terminal" evidence="5">
    <location>
        <begin position="330"/>
        <end position="409"/>
    </location>
</feature>
<dbReference type="GO" id="GO:0008233">
    <property type="term" value="F:peptidase activity"/>
    <property type="evidence" value="ECO:0007669"/>
    <property type="project" value="UniProtKB-KW"/>
</dbReference>
<dbReference type="GO" id="GO:0006508">
    <property type="term" value="P:proteolysis"/>
    <property type="evidence" value="ECO:0007669"/>
    <property type="project" value="UniProtKB-KW"/>
</dbReference>
<evidence type="ECO:0000256" key="2">
    <source>
        <dbReference type="ARBA" id="ARBA00022670"/>
    </source>
</evidence>
<evidence type="ECO:0000256" key="4">
    <source>
        <dbReference type="SAM" id="MobiDB-lite"/>
    </source>
</evidence>
<proteinExistence type="inferred from homology"/>
<dbReference type="AlphaFoldDB" id="A0A6A4KUP8"/>
<keyword evidence="2" id="KW-0645">Protease</keyword>
<dbReference type="EMBL" id="QEFC01003180">
    <property type="protein sequence ID" value="KAE9449375.1"/>
    <property type="molecule type" value="Genomic_DNA"/>
</dbReference>
<dbReference type="InterPro" id="IPR051708">
    <property type="entry name" value="Plant_Aspart_Prot_A1"/>
</dbReference>
<evidence type="ECO:0000259" key="5">
    <source>
        <dbReference type="Pfam" id="PF14541"/>
    </source>
</evidence>